<proteinExistence type="predicted"/>
<reference evidence="3" key="2">
    <citation type="submission" date="2020-09" db="EMBL/GenBank/DDBJ databases">
        <authorList>
            <person name="Sun Q."/>
            <person name="Ohkuma M."/>
        </authorList>
    </citation>
    <scope>NUCLEOTIDE SEQUENCE</scope>
    <source>
        <strain evidence="3">JCM 19831</strain>
    </source>
</reference>
<reference evidence="3" key="1">
    <citation type="journal article" date="2014" name="Int. J. Syst. Evol. Microbiol.">
        <title>Complete genome sequence of Corynebacterium casei LMG S-19264T (=DSM 44701T), isolated from a smear-ripened cheese.</title>
        <authorList>
            <consortium name="US DOE Joint Genome Institute (JGI-PGF)"/>
            <person name="Walter F."/>
            <person name="Albersmeier A."/>
            <person name="Kalinowski J."/>
            <person name="Ruckert C."/>
        </authorList>
    </citation>
    <scope>NUCLEOTIDE SEQUENCE</scope>
    <source>
        <strain evidence="3">JCM 19831</strain>
    </source>
</reference>
<keyword evidence="2" id="KW-1133">Transmembrane helix</keyword>
<feature type="transmembrane region" description="Helical" evidence="2">
    <location>
        <begin position="94"/>
        <end position="111"/>
    </location>
</feature>
<comment type="caution">
    <text evidence="3">The sequence shown here is derived from an EMBL/GenBank/DDBJ whole genome shotgun (WGS) entry which is preliminary data.</text>
</comment>
<keyword evidence="2" id="KW-0472">Membrane</keyword>
<dbReference type="RefSeq" id="WP_229835072.1">
    <property type="nucleotide sequence ID" value="NZ_BMPI01000013.1"/>
</dbReference>
<sequence>MSKSTGRQSGRPLSRMFGGRNDITIIEAPVARTYRRRAIIAFWVVTGVVGLLAGVIASSYLPPIAGFLLGALIGAVCGAVAFALIVAWPVLRVFWHWLPEIGVSGLLLWGWTTLMDAANLVVSLLVVGVVVGVPAAVGPLRRAVIGWWWCLVVRHRLRVCFSAFVKTRGRESFPLILWARPTPAGERVWVWLRGGLSLKTFEDEGQVQILAVECWASEVRVARASSRYAALVRFDITRREPLADTIASPLPDYLPDDFEGNAPTSPATPPVGLDLDDVPDIPATVKTPGTRKPRGTSSPDSPVFSGSDNSDYA</sequence>
<name>A0A917TLG5_9ACTN</name>
<protein>
    <submittedName>
        <fullName evidence="3">Uncharacterized protein</fullName>
    </submittedName>
</protein>
<keyword evidence="4" id="KW-1185">Reference proteome</keyword>
<feature type="compositionally biased region" description="Polar residues" evidence="1">
    <location>
        <begin position="295"/>
        <end position="313"/>
    </location>
</feature>
<accession>A0A917TLG5</accession>
<organism evidence="3 4">
    <name type="scientific">Dactylosporangium sucinum</name>
    <dbReference type="NCBI Taxonomy" id="1424081"/>
    <lineage>
        <taxon>Bacteria</taxon>
        <taxon>Bacillati</taxon>
        <taxon>Actinomycetota</taxon>
        <taxon>Actinomycetes</taxon>
        <taxon>Micromonosporales</taxon>
        <taxon>Micromonosporaceae</taxon>
        <taxon>Dactylosporangium</taxon>
    </lineage>
</organism>
<dbReference type="EMBL" id="BMPI01000013">
    <property type="protein sequence ID" value="GGM27733.1"/>
    <property type="molecule type" value="Genomic_DNA"/>
</dbReference>
<feature type="transmembrane region" description="Helical" evidence="2">
    <location>
        <begin position="117"/>
        <end position="137"/>
    </location>
</feature>
<evidence type="ECO:0000313" key="3">
    <source>
        <dbReference type="EMBL" id="GGM27733.1"/>
    </source>
</evidence>
<feature type="transmembrane region" description="Helical" evidence="2">
    <location>
        <begin position="67"/>
        <end position="87"/>
    </location>
</feature>
<evidence type="ECO:0000256" key="2">
    <source>
        <dbReference type="SAM" id="Phobius"/>
    </source>
</evidence>
<evidence type="ECO:0000256" key="1">
    <source>
        <dbReference type="SAM" id="MobiDB-lite"/>
    </source>
</evidence>
<dbReference type="Proteomes" id="UP000642070">
    <property type="component" value="Unassembled WGS sequence"/>
</dbReference>
<feature type="region of interest" description="Disordered" evidence="1">
    <location>
        <begin position="253"/>
        <end position="313"/>
    </location>
</feature>
<gene>
    <name evidence="3" type="ORF">GCM10007977_031220</name>
</gene>
<feature type="transmembrane region" description="Helical" evidence="2">
    <location>
        <begin position="40"/>
        <end position="61"/>
    </location>
</feature>
<evidence type="ECO:0000313" key="4">
    <source>
        <dbReference type="Proteomes" id="UP000642070"/>
    </source>
</evidence>
<dbReference type="AlphaFoldDB" id="A0A917TLG5"/>
<keyword evidence="2" id="KW-0812">Transmembrane</keyword>